<keyword evidence="2" id="KW-1185">Reference proteome</keyword>
<evidence type="ECO:0000313" key="2">
    <source>
        <dbReference type="Proteomes" id="UP000566819"/>
    </source>
</evidence>
<reference evidence="1 2" key="1">
    <citation type="submission" date="2020-03" db="EMBL/GenBank/DDBJ databases">
        <title>Draft Genome Sequence of Cudoniella acicularis.</title>
        <authorList>
            <person name="Buettner E."/>
            <person name="Kellner H."/>
        </authorList>
    </citation>
    <scope>NUCLEOTIDE SEQUENCE [LARGE SCALE GENOMIC DNA]</scope>
    <source>
        <strain evidence="1 2">DSM 108380</strain>
    </source>
</reference>
<protein>
    <submittedName>
        <fullName evidence="1">Uncharacterized protein</fullName>
    </submittedName>
</protein>
<accession>A0A8H4VTI8</accession>
<dbReference type="AlphaFoldDB" id="A0A8H4VTI8"/>
<comment type="caution">
    <text evidence="1">The sequence shown here is derived from an EMBL/GenBank/DDBJ whole genome shotgun (WGS) entry which is preliminary data.</text>
</comment>
<sequence length="97" mass="10599">MGSVEELALMPTAFPKLLQTSGLINLCRLEGEVQHLEIIGSIAKEIDGTFYRVMPDPQFPSFAGDDSFGEENYGVVDDCTGPIPYDPLKLRSGTYKG</sequence>
<gene>
    <name evidence="1" type="ORF">G7Y89_g14387</name>
</gene>
<dbReference type="EMBL" id="JAAMPI010001886">
    <property type="protein sequence ID" value="KAF4621958.1"/>
    <property type="molecule type" value="Genomic_DNA"/>
</dbReference>
<name>A0A8H4VTI8_9HELO</name>
<proteinExistence type="predicted"/>
<dbReference type="OrthoDB" id="1069523at2759"/>
<evidence type="ECO:0000313" key="1">
    <source>
        <dbReference type="EMBL" id="KAF4621958.1"/>
    </source>
</evidence>
<organism evidence="1 2">
    <name type="scientific">Cudoniella acicularis</name>
    <dbReference type="NCBI Taxonomy" id="354080"/>
    <lineage>
        <taxon>Eukaryota</taxon>
        <taxon>Fungi</taxon>
        <taxon>Dikarya</taxon>
        <taxon>Ascomycota</taxon>
        <taxon>Pezizomycotina</taxon>
        <taxon>Leotiomycetes</taxon>
        <taxon>Helotiales</taxon>
        <taxon>Tricladiaceae</taxon>
        <taxon>Cudoniella</taxon>
    </lineage>
</organism>
<dbReference type="Proteomes" id="UP000566819">
    <property type="component" value="Unassembled WGS sequence"/>
</dbReference>